<protein>
    <submittedName>
        <fullName evidence="2">Uncharacterized protein</fullName>
    </submittedName>
</protein>
<keyword evidence="3" id="KW-1185">Reference proteome</keyword>
<dbReference type="OrthoDB" id="8033832at2759"/>
<evidence type="ECO:0000313" key="2">
    <source>
        <dbReference type="EMBL" id="PSN63753.1"/>
    </source>
</evidence>
<dbReference type="EMBL" id="KZ678139">
    <property type="protein sequence ID" value="PSN63753.1"/>
    <property type="molecule type" value="Genomic_DNA"/>
</dbReference>
<dbReference type="Proteomes" id="UP000240883">
    <property type="component" value="Unassembled WGS sequence"/>
</dbReference>
<gene>
    <name evidence="2" type="ORF">BS50DRAFT_576371</name>
</gene>
<feature type="region of interest" description="Disordered" evidence="1">
    <location>
        <begin position="253"/>
        <end position="334"/>
    </location>
</feature>
<feature type="compositionally biased region" description="Basic and acidic residues" evidence="1">
    <location>
        <begin position="61"/>
        <end position="71"/>
    </location>
</feature>
<name>A0A2T2NE87_CORCC</name>
<feature type="region of interest" description="Disordered" evidence="1">
    <location>
        <begin position="24"/>
        <end position="71"/>
    </location>
</feature>
<feature type="compositionally biased region" description="Basic and acidic residues" evidence="1">
    <location>
        <begin position="28"/>
        <end position="42"/>
    </location>
</feature>
<reference evidence="2 3" key="1">
    <citation type="journal article" date="2018" name="Front. Microbiol.">
        <title>Genome-Wide Analysis of Corynespora cassiicola Leaf Fall Disease Putative Effectors.</title>
        <authorList>
            <person name="Lopez D."/>
            <person name="Ribeiro S."/>
            <person name="Label P."/>
            <person name="Fumanal B."/>
            <person name="Venisse J.S."/>
            <person name="Kohler A."/>
            <person name="de Oliveira R.R."/>
            <person name="Labutti K."/>
            <person name="Lipzen A."/>
            <person name="Lail K."/>
            <person name="Bauer D."/>
            <person name="Ohm R.A."/>
            <person name="Barry K.W."/>
            <person name="Spatafora J."/>
            <person name="Grigoriev I.V."/>
            <person name="Martin F.M."/>
            <person name="Pujade-Renaud V."/>
        </authorList>
    </citation>
    <scope>NUCLEOTIDE SEQUENCE [LARGE SCALE GENOMIC DNA]</scope>
    <source>
        <strain evidence="2 3">Philippines</strain>
    </source>
</reference>
<dbReference type="AlphaFoldDB" id="A0A2T2NE87"/>
<feature type="compositionally biased region" description="Polar residues" evidence="1">
    <location>
        <begin position="253"/>
        <end position="270"/>
    </location>
</feature>
<dbReference type="STRING" id="1448308.A0A2T2NE87"/>
<accession>A0A2T2NE87</accession>
<proteinExistence type="predicted"/>
<sequence length="428" mass="47154">MQVHAVPDSERAFDSMGRKLPWAYEFADSDHGSRRMPEEKGPFGKARKRGLSRSRSQGGAPEKDQAKLDNMRTIDDIFTRHFAQEEKKRESQGLNSALPSSNSAQHLLDSTALGPSFQAGASTNVPPKQPTEVMLYGYGNEVQWAAIQFYEKASQGIIYEEYDREPPHSRYGYTVNQHRASRYRSLSKSALQKVNEFVGGEHWIKVTFDSPEAAERACHYSPHLIQGYTIYAEYYRGTPPVAGDQAIRATAGGTISQTASPNTTSSRTMPASQSSATLSSATVTATDSRPPQEPAIPVISGGFPSQAVEPVEPQGLRQRVPHETRGTPSQAGMGEKPLLIRGAKRAQFLSQDQAFLPAPPRWQQTLGSWPIIGWVIGSGHGIIGDSVPRKEDGSFDSINASLYWRMWYTVDSCFGTDFCGVKDAEYDD</sequence>
<organism evidence="2 3">
    <name type="scientific">Corynespora cassiicola Philippines</name>
    <dbReference type="NCBI Taxonomy" id="1448308"/>
    <lineage>
        <taxon>Eukaryota</taxon>
        <taxon>Fungi</taxon>
        <taxon>Dikarya</taxon>
        <taxon>Ascomycota</taxon>
        <taxon>Pezizomycotina</taxon>
        <taxon>Dothideomycetes</taxon>
        <taxon>Pleosporomycetidae</taxon>
        <taxon>Pleosporales</taxon>
        <taxon>Corynesporascaceae</taxon>
        <taxon>Corynespora</taxon>
    </lineage>
</organism>
<evidence type="ECO:0000313" key="3">
    <source>
        <dbReference type="Proteomes" id="UP000240883"/>
    </source>
</evidence>
<dbReference type="Gene3D" id="3.30.70.330">
    <property type="match status" value="1"/>
</dbReference>
<dbReference type="InterPro" id="IPR012677">
    <property type="entry name" value="Nucleotide-bd_a/b_plait_sf"/>
</dbReference>
<feature type="compositionally biased region" description="Low complexity" evidence="1">
    <location>
        <begin position="271"/>
        <end position="288"/>
    </location>
</feature>
<evidence type="ECO:0000256" key="1">
    <source>
        <dbReference type="SAM" id="MobiDB-lite"/>
    </source>
</evidence>